<evidence type="ECO:0000256" key="8">
    <source>
        <dbReference type="ARBA" id="ARBA00022989"/>
    </source>
</evidence>
<organism evidence="13 14">
    <name type="scientific">Funneliformis caledonium</name>
    <dbReference type="NCBI Taxonomy" id="1117310"/>
    <lineage>
        <taxon>Eukaryota</taxon>
        <taxon>Fungi</taxon>
        <taxon>Fungi incertae sedis</taxon>
        <taxon>Mucoromycota</taxon>
        <taxon>Glomeromycotina</taxon>
        <taxon>Glomeromycetes</taxon>
        <taxon>Glomerales</taxon>
        <taxon>Glomeraceae</taxon>
        <taxon>Funneliformis</taxon>
    </lineage>
</organism>
<evidence type="ECO:0000256" key="11">
    <source>
        <dbReference type="ARBA" id="ARBA00044247"/>
    </source>
</evidence>
<evidence type="ECO:0000256" key="6">
    <source>
        <dbReference type="ARBA" id="ARBA00022792"/>
    </source>
</evidence>
<evidence type="ECO:0000256" key="4">
    <source>
        <dbReference type="ARBA" id="ARBA00022660"/>
    </source>
</evidence>
<keyword evidence="4 12" id="KW-0679">Respiratory chain</keyword>
<comment type="caution">
    <text evidence="13">The sequence shown here is derived from an EMBL/GenBank/DDBJ whole genome shotgun (WGS) entry which is preliminary data.</text>
</comment>
<comment type="subcellular location">
    <subcellularLocation>
        <location evidence="1 12">Mitochondrion inner membrane</location>
        <topology evidence="1 12">Single-pass membrane protein</topology>
    </subcellularLocation>
</comment>
<keyword evidence="5 12" id="KW-0812">Transmembrane</keyword>
<sequence length="67" mass="8168">MDARNNGLEKFSRSVYRTIFRRNSVFMVGIFATAFAFEMAFDTATDRWWDRMNKDKQWKDIKDRYSQ</sequence>
<evidence type="ECO:0000256" key="3">
    <source>
        <dbReference type="ARBA" id="ARBA00022448"/>
    </source>
</evidence>
<evidence type="ECO:0000256" key="7">
    <source>
        <dbReference type="ARBA" id="ARBA00022982"/>
    </source>
</evidence>
<evidence type="ECO:0000313" key="14">
    <source>
        <dbReference type="Proteomes" id="UP000789570"/>
    </source>
</evidence>
<gene>
    <name evidence="13" type="ORF">FCALED_LOCUS11111</name>
</gene>
<dbReference type="InterPro" id="IPR008027">
    <property type="entry name" value="QCR9"/>
</dbReference>
<proteinExistence type="inferred from homology"/>
<comment type="subunit">
    <text evidence="12">Component of the ubiquinol-cytochrome c oxidoreductase (cytochrome b-c1 complex, complex III, CIII), a multisubunit enzyme composed of 3 respiratory subunits cytochrome b, cytochrome c1 and Rieske protein, 2 core protein subunits, and additional low-molecular weight protein subunits.</text>
</comment>
<dbReference type="PANTHER" id="PTHR12980:SF0">
    <property type="entry name" value="CYTOCHROME B-C1 COMPLEX SUBUNIT 9"/>
    <property type="match status" value="1"/>
</dbReference>
<dbReference type="AlphaFoldDB" id="A0A9N9DXM6"/>
<reference evidence="13" key="1">
    <citation type="submission" date="2021-06" db="EMBL/GenBank/DDBJ databases">
        <authorList>
            <person name="Kallberg Y."/>
            <person name="Tangrot J."/>
            <person name="Rosling A."/>
        </authorList>
    </citation>
    <scope>NUCLEOTIDE SEQUENCE</scope>
    <source>
        <strain evidence="13">UK204</strain>
    </source>
</reference>
<dbReference type="OrthoDB" id="44067at2759"/>
<dbReference type="GO" id="GO:0006122">
    <property type="term" value="P:mitochondrial electron transport, ubiquinol to cytochrome c"/>
    <property type="evidence" value="ECO:0007669"/>
    <property type="project" value="UniProtKB-UniRule"/>
</dbReference>
<evidence type="ECO:0000256" key="2">
    <source>
        <dbReference type="ARBA" id="ARBA00007856"/>
    </source>
</evidence>
<dbReference type="Pfam" id="PF05365">
    <property type="entry name" value="UCR_UQCRX_QCR9"/>
    <property type="match status" value="1"/>
</dbReference>
<keyword evidence="8 12" id="KW-1133">Transmembrane helix</keyword>
<dbReference type="PANTHER" id="PTHR12980">
    <property type="entry name" value="UBIQUINOL-CYTOCHROME C REDUCTASE COMPLEX, SUBUNIT X"/>
    <property type="match status" value="1"/>
</dbReference>
<keyword evidence="10 12" id="KW-0472">Membrane</keyword>
<dbReference type="FunFam" id="1.20.5.260:FF:000001">
    <property type="entry name" value="Cytochrome b-c1 complex subunit 9"/>
    <property type="match status" value="1"/>
</dbReference>
<comment type="function">
    <text evidence="12">Component of the ubiquinol-cytochrome c oxidoreductase, a multisubunit transmembrane complex that is part of the mitochondrial electron transport chain which drives oxidative phosphorylation. The complex plays an important role in the uptake of multiple carbon sources present in different host niches.</text>
</comment>
<evidence type="ECO:0000256" key="5">
    <source>
        <dbReference type="ARBA" id="ARBA00022692"/>
    </source>
</evidence>
<evidence type="ECO:0000256" key="10">
    <source>
        <dbReference type="ARBA" id="ARBA00023136"/>
    </source>
</evidence>
<keyword evidence="9 12" id="KW-0496">Mitochondrion</keyword>
<evidence type="ECO:0000256" key="9">
    <source>
        <dbReference type="ARBA" id="ARBA00023128"/>
    </source>
</evidence>
<comment type="similarity">
    <text evidence="2 12">Belongs to the UQCR10/QCR9 family.</text>
</comment>
<evidence type="ECO:0000256" key="1">
    <source>
        <dbReference type="ARBA" id="ARBA00004434"/>
    </source>
</evidence>
<name>A0A9N9DXM6_9GLOM</name>
<feature type="transmembrane region" description="Helical" evidence="12">
    <location>
        <begin position="20"/>
        <end position="41"/>
    </location>
</feature>
<dbReference type="InterPro" id="IPR036656">
    <property type="entry name" value="QCR9_sf"/>
</dbReference>
<dbReference type="SUPFAM" id="SSF81514">
    <property type="entry name" value="Subunit X (non-heme 7 kDa protein) of cytochrome bc1 complex (Ubiquinol-cytochrome c reductase)"/>
    <property type="match status" value="1"/>
</dbReference>
<accession>A0A9N9DXM6</accession>
<protein>
    <recommendedName>
        <fullName evidence="11 12">Complex III subunit 9</fullName>
    </recommendedName>
</protein>
<keyword evidence="14" id="KW-1185">Reference proteome</keyword>
<keyword evidence="6 12" id="KW-0999">Mitochondrion inner membrane</keyword>
<evidence type="ECO:0000313" key="13">
    <source>
        <dbReference type="EMBL" id="CAG8651901.1"/>
    </source>
</evidence>
<evidence type="ECO:0000256" key="12">
    <source>
        <dbReference type="RuleBase" id="RU368056"/>
    </source>
</evidence>
<keyword evidence="7 12" id="KW-0249">Electron transport</keyword>
<dbReference type="Proteomes" id="UP000789570">
    <property type="component" value="Unassembled WGS sequence"/>
</dbReference>
<dbReference type="EMBL" id="CAJVPQ010004460">
    <property type="protein sequence ID" value="CAG8651901.1"/>
    <property type="molecule type" value="Genomic_DNA"/>
</dbReference>
<dbReference type="GO" id="GO:0045275">
    <property type="term" value="C:respiratory chain complex III"/>
    <property type="evidence" value="ECO:0007669"/>
    <property type="project" value="UniProtKB-UniRule"/>
</dbReference>
<keyword evidence="3 12" id="KW-0813">Transport</keyword>
<dbReference type="GO" id="GO:0005743">
    <property type="term" value="C:mitochondrial inner membrane"/>
    <property type="evidence" value="ECO:0007669"/>
    <property type="project" value="UniProtKB-SubCell"/>
</dbReference>
<dbReference type="Gene3D" id="1.20.5.260">
    <property type="entry name" value="Cytochrome b-c1 complex subunit 9"/>
    <property type="match status" value="1"/>
</dbReference>